<dbReference type="InterPro" id="IPR029017">
    <property type="entry name" value="Enolase-like_N"/>
</dbReference>
<dbReference type="InterPro" id="IPR029065">
    <property type="entry name" value="Enolase_C-like"/>
</dbReference>
<evidence type="ECO:0000259" key="6">
    <source>
        <dbReference type="SMART" id="SM00922"/>
    </source>
</evidence>
<organism evidence="7 8">
    <name type="scientific">Streptomyces malaysiensis</name>
    <dbReference type="NCBI Taxonomy" id="92644"/>
    <lineage>
        <taxon>Bacteria</taxon>
        <taxon>Bacillati</taxon>
        <taxon>Actinomycetota</taxon>
        <taxon>Actinomycetes</taxon>
        <taxon>Kitasatosporales</taxon>
        <taxon>Streptomycetaceae</taxon>
        <taxon>Streptomyces</taxon>
        <taxon>Streptomyces violaceusniger group</taxon>
    </lineage>
</organism>
<dbReference type="SFLD" id="SFLDS00001">
    <property type="entry name" value="Enolase"/>
    <property type="match status" value="1"/>
</dbReference>
<dbReference type="Gene3D" id="3.30.390.10">
    <property type="entry name" value="Enolase-like, N-terminal domain"/>
    <property type="match status" value="1"/>
</dbReference>
<dbReference type="AlphaFoldDB" id="A0A7X6AUM4"/>
<dbReference type="PANTHER" id="PTHR48073">
    <property type="entry name" value="O-SUCCINYLBENZOATE SYNTHASE-RELATED"/>
    <property type="match status" value="1"/>
</dbReference>
<dbReference type="InterPro" id="IPR013342">
    <property type="entry name" value="Mandelate_racemase_C"/>
</dbReference>
<name>A0A7X6AUM4_STRMQ</name>
<comment type="similarity">
    <text evidence="2">Belongs to the mandelate racemase/muconate lactonizing enzyme family.</text>
</comment>
<dbReference type="SMART" id="SM00922">
    <property type="entry name" value="MR_MLE"/>
    <property type="match status" value="1"/>
</dbReference>
<evidence type="ECO:0000256" key="2">
    <source>
        <dbReference type="ARBA" id="ARBA00008031"/>
    </source>
</evidence>
<comment type="cofactor">
    <cofactor evidence="1">
        <name>Mg(2+)</name>
        <dbReference type="ChEBI" id="CHEBI:18420"/>
    </cofactor>
</comment>
<dbReference type="PANTHER" id="PTHR48073:SF2">
    <property type="entry name" value="O-SUCCINYLBENZOATE SYNTHASE"/>
    <property type="match status" value="1"/>
</dbReference>
<sequence>MSQIVAIDVYCYVLTYAHGEYVMSSGRAASSQESTLVRITCDDGAQGWGEVCTLAGTYWPAFAGGARAALAEFLPTLLGVDATNLTAVHSAMDSVLMGHAYAKSAIDIACWDLLGKKAGLPVVDLLGGRAQQDFPLYEAVPLSSPGAMADFVKQRSAAGITCFQVKVGNDPADDAARLRAVADVADTSTRLIADANGGWTLQQAVSAVRLVDEMPIYLEQPCRRVEDCRVVRGLTTLPMVMDESVLTPLDLIAAKTEVGAGSVNLKIGRLGGLSGARLMRDLAACLGMSVSLEDAWGGDVTTAAVAHLAAATAADDTLSVSFFNDWTNEHVAGYRPRSVAGRGSAPTEPGLGVEVDVEQLGEPLISVRATK</sequence>
<dbReference type="Proteomes" id="UP000536624">
    <property type="component" value="Unassembled WGS sequence"/>
</dbReference>
<evidence type="ECO:0000256" key="4">
    <source>
        <dbReference type="ARBA" id="ARBA00022842"/>
    </source>
</evidence>
<dbReference type="Pfam" id="PF13378">
    <property type="entry name" value="MR_MLE_C"/>
    <property type="match status" value="1"/>
</dbReference>
<evidence type="ECO:0000256" key="1">
    <source>
        <dbReference type="ARBA" id="ARBA00001946"/>
    </source>
</evidence>
<dbReference type="SUPFAM" id="SSF51604">
    <property type="entry name" value="Enolase C-terminal domain-like"/>
    <property type="match status" value="1"/>
</dbReference>
<dbReference type="RefSeq" id="WP_208972808.1">
    <property type="nucleotide sequence ID" value="NZ_JAALLH010000001.1"/>
</dbReference>
<dbReference type="Pfam" id="PF02746">
    <property type="entry name" value="MR_MLE_N"/>
    <property type="match status" value="1"/>
</dbReference>
<dbReference type="GO" id="GO:0006518">
    <property type="term" value="P:peptide metabolic process"/>
    <property type="evidence" value="ECO:0007669"/>
    <property type="project" value="UniProtKB-ARBA"/>
</dbReference>
<keyword evidence="5" id="KW-0413">Isomerase</keyword>
<evidence type="ECO:0000313" key="7">
    <source>
        <dbReference type="EMBL" id="NIY62256.1"/>
    </source>
</evidence>
<proteinExistence type="inferred from homology"/>
<dbReference type="InterPro" id="IPR013341">
    <property type="entry name" value="Mandelate_racemase_N_dom"/>
</dbReference>
<evidence type="ECO:0000256" key="3">
    <source>
        <dbReference type="ARBA" id="ARBA00022723"/>
    </source>
</evidence>
<reference evidence="7 8" key="1">
    <citation type="submission" date="2020-02" db="EMBL/GenBank/DDBJ databases">
        <title>Streptomyces malaysiensis DSM14702 (JHCC583434, PFL_A843) Genome sequencing and assembly.</title>
        <authorList>
            <person name="Samborskyy M."/>
        </authorList>
    </citation>
    <scope>NUCLEOTIDE SEQUENCE [LARGE SCALE GENOMIC DNA]</scope>
    <source>
        <strain evidence="7 8">DSM 14702</strain>
    </source>
</reference>
<dbReference type="EMBL" id="JAALLH010000001">
    <property type="protein sequence ID" value="NIY62256.1"/>
    <property type="molecule type" value="Genomic_DNA"/>
</dbReference>
<dbReference type="InterPro" id="IPR036849">
    <property type="entry name" value="Enolase-like_C_sf"/>
</dbReference>
<feature type="domain" description="Mandelate racemase/muconate lactonizing enzyme C-terminal" evidence="6">
    <location>
        <begin position="145"/>
        <end position="238"/>
    </location>
</feature>
<dbReference type="SUPFAM" id="SSF54826">
    <property type="entry name" value="Enolase N-terminal domain-like"/>
    <property type="match status" value="1"/>
</dbReference>
<gene>
    <name evidence="7" type="ORF">SMALB_0160</name>
</gene>
<dbReference type="SFLD" id="SFLDG00180">
    <property type="entry name" value="muconate_cycloisomerase"/>
    <property type="match status" value="1"/>
</dbReference>
<evidence type="ECO:0000256" key="5">
    <source>
        <dbReference type="ARBA" id="ARBA00023235"/>
    </source>
</evidence>
<accession>A0A7X6AUM4</accession>
<keyword evidence="3" id="KW-0479">Metal-binding</keyword>
<dbReference type="GO" id="GO:0000287">
    <property type="term" value="F:magnesium ion binding"/>
    <property type="evidence" value="ECO:0007669"/>
    <property type="project" value="UniProtKB-ARBA"/>
</dbReference>
<dbReference type="GO" id="GO:0016854">
    <property type="term" value="F:racemase and epimerase activity"/>
    <property type="evidence" value="ECO:0007669"/>
    <property type="project" value="UniProtKB-ARBA"/>
</dbReference>
<evidence type="ECO:0000313" key="8">
    <source>
        <dbReference type="Proteomes" id="UP000536624"/>
    </source>
</evidence>
<protein>
    <submittedName>
        <fullName evidence="7">Mandelate racemase/muconate lactonizing protein</fullName>
    </submittedName>
</protein>
<dbReference type="FunFam" id="3.30.390.10:FF:000009">
    <property type="entry name" value="Hydrophobic dipeptide epimerase"/>
    <property type="match status" value="1"/>
</dbReference>
<comment type="caution">
    <text evidence="7">The sequence shown here is derived from an EMBL/GenBank/DDBJ whole genome shotgun (WGS) entry which is preliminary data.</text>
</comment>
<keyword evidence="4" id="KW-0460">Magnesium</keyword>
<dbReference type="Gene3D" id="3.20.20.120">
    <property type="entry name" value="Enolase-like C-terminal domain"/>
    <property type="match status" value="1"/>
</dbReference>